<accession>A0ABP6E461</accession>
<organism evidence="2 3">
    <name type="scientific">Streptomyces lunalinharesii</name>
    <dbReference type="NCBI Taxonomy" id="333384"/>
    <lineage>
        <taxon>Bacteria</taxon>
        <taxon>Bacillati</taxon>
        <taxon>Actinomycetota</taxon>
        <taxon>Actinomycetes</taxon>
        <taxon>Kitasatosporales</taxon>
        <taxon>Streptomycetaceae</taxon>
        <taxon>Streptomyces</taxon>
    </lineage>
</organism>
<feature type="region of interest" description="Disordered" evidence="1">
    <location>
        <begin position="25"/>
        <end position="47"/>
    </location>
</feature>
<sequence>MVPDKNGHRWGWVVCCTCGARHIVSGTPKNPGNEAKRVDRFVKDHQH</sequence>
<comment type="caution">
    <text evidence="2">The sequence shown here is derived from an EMBL/GenBank/DDBJ whole genome shotgun (WGS) entry which is preliminary data.</text>
</comment>
<name>A0ABP6E461_9ACTN</name>
<proteinExistence type="predicted"/>
<gene>
    <name evidence="2" type="ORF">GCM10009864_25390</name>
</gene>
<keyword evidence="3" id="KW-1185">Reference proteome</keyword>
<evidence type="ECO:0000256" key="1">
    <source>
        <dbReference type="SAM" id="MobiDB-lite"/>
    </source>
</evidence>
<evidence type="ECO:0000313" key="2">
    <source>
        <dbReference type="EMBL" id="GAA2657779.1"/>
    </source>
</evidence>
<protein>
    <submittedName>
        <fullName evidence="2">Uncharacterized protein</fullName>
    </submittedName>
</protein>
<evidence type="ECO:0000313" key="3">
    <source>
        <dbReference type="Proteomes" id="UP001500994"/>
    </source>
</evidence>
<feature type="compositionally biased region" description="Basic and acidic residues" evidence="1">
    <location>
        <begin position="34"/>
        <end position="47"/>
    </location>
</feature>
<dbReference type="EMBL" id="BAAARK010000006">
    <property type="protein sequence ID" value="GAA2657779.1"/>
    <property type="molecule type" value="Genomic_DNA"/>
</dbReference>
<reference evidence="3" key="1">
    <citation type="journal article" date="2019" name="Int. J. Syst. Evol. Microbiol.">
        <title>The Global Catalogue of Microorganisms (GCM) 10K type strain sequencing project: providing services to taxonomists for standard genome sequencing and annotation.</title>
        <authorList>
            <consortium name="The Broad Institute Genomics Platform"/>
            <consortium name="The Broad Institute Genome Sequencing Center for Infectious Disease"/>
            <person name="Wu L."/>
            <person name="Ma J."/>
        </authorList>
    </citation>
    <scope>NUCLEOTIDE SEQUENCE [LARGE SCALE GENOMIC DNA]</scope>
    <source>
        <strain evidence="3">JCM 16374</strain>
    </source>
</reference>
<dbReference type="Proteomes" id="UP001500994">
    <property type="component" value="Unassembled WGS sequence"/>
</dbReference>